<proteinExistence type="predicted"/>
<dbReference type="PROSITE" id="PS51257">
    <property type="entry name" value="PROKAR_LIPOPROTEIN"/>
    <property type="match status" value="1"/>
</dbReference>
<dbReference type="Proteomes" id="UP000318055">
    <property type="component" value="Chromosome"/>
</dbReference>
<feature type="compositionally biased region" description="Gly residues" evidence="1">
    <location>
        <begin position="331"/>
        <end position="349"/>
    </location>
</feature>
<name>A0A518RE05_9SPHN</name>
<accession>A0A518RE05</accession>
<dbReference type="PANTHER" id="PTHR45725">
    <property type="entry name" value="FORMIN HOMOLOGY 2 FAMILY MEMBER"/>
    <property type="match status" value="1"/>
</dbReference>
<feature type="region of interest" description="Disordered" evidence="1">
    <location>
        <begin position="275"/>
        <end position="599"/>
    </location>
</feature>
<dbReference type="InterPro" id="IPR051425">
    <property type="entry name" value="Formin_Homology"/>
</dbReference>
<feature type="signal peptide" evidence="2">
    <location>
        <begin position="1"/>
        <end position="25"/>
    </location>
</feature>
<organism evidence="3 4">
    <name type="scientific">Sphingomonas suaedae</name>
    <dbReference type="NCBI Taxonomy" id="2599297"/>
    <lineage>
        <taxon>Bacteria</taxon>
        <taxon>Pseudomonadati</taxon>
        <taxon>Pseudomonadota</taxon>
        <taxon>Alphaproteobacteria</taxon>
        <taxon>Sphingomonadales</taxon>
        <taxon>Sphingomonadaceae</taxon>
        <taxon>Sphingomonas</taxon>
    </lineage>
</organism>
<keyword evidence="4" id="KW-1185">Reference proteome</keyword>
<evidence type="ECO:0000256" key="2">
    <source>
        <dbReference type="SAM" id="SignalP"/>
    </source>
</evidence>
<dbReference type="OrthoDB" id="7211229at2"/>
<feature type="compositionally biased region" description="Low complexity" evidence="1">
    <location>
        <begin position="375"/>
        <end position="384"/>
    </location>
</feature>
<dbReference type="PANTHER" id="PTHR45725:SF1">
    <property type="entry name" value="DISHEVELLED ASSOCIATED ACTIVATOR OF MORPHOGENESIS, ISOFORM D"/>
    <property type="match status" value="1"/>
</dbReference>
<feature type="compositionally biased region" description="Basic and acidic residues" evidence="1">
    <location>
        <begin position="443"/>
        <end position="460"/>
    </location>
</feature>
<keyword evidence="2" id="KW-0732">Signal</keyword>
<feature type="chain" id="PRO_5022081408" evidence="2">
    <location>
        <begin position="26"/>
        <end position="599"/>
    </location>
</feature>
<evidence type="ECO:0000256" key="1">
    <source>
        <dbReference type="SAM" id="MobiDB-lite"/>
    </source>
</evidence>
<reference evidence="3 4" key="1">
    <citation type="submission" date="2019-07" db="EMBL/GenBank/DDBJ databases">
        <title>Sphingomonas alkalisoli sp. nov., isolated from rhizosphere soil of Suaedae salsa.</title>
        <authorList>
            <person name="Zhang H."/>
            <person name="Xu L."/>
            <person name="Zhang J.-X."/>
            <person name="Sun J.-Q."/>
        </authorList>
    </citation>
    <scope>NUCLEOTIDE SEQUENCE [LARGE SCALE GENOMIC DNA]</scope>
    <source>
        <strain evidence="3 4">XS-10</strain>
    </source>
</reference>
<dbReference type="KEGG" id="ssua:FPZ54_06500"/>
<dbReference type="RefSeq" id="WP_145845870.1">
    <property type="nucleotide sequence ID" value="NZ_CP042239.1"/>
</dbReference>
<feature type="compositionally biased region" description="Pro residues" evidence="1">
    <location>
        <begin position="467"/>
        <end position="582"/>
    </location>
</feature>
<evidence type="ECO:0000313" key="3">
    <source>
        <dbReference type="EMBL" id="QDX25705.1"/>
    </source>
</evidence>
<protein>
    <submittedName>
        <fullName evidence="3">Uncharacterized protein</fullName>
    </submittedName>
</protein>
<sequence>MSDTRRIMGASLAALGLALVGGCTAEGPSAGYGPPPVDPAPVYDARPAAAPPVASGAYRAPSPAPAPAAPASYAAPVPAQSGWQAQAADYYWIDTADGLLEAIGDAPPDFVFDFDRDEAWGWSTETGHLVLAEALGDGSIRYFYYEPDADAPFLVQEARLSFAYARQRLAAVYDSGGAVLSPAEADLHDDLAGDLYARGVAMREAADGEDQWDAVDAGWWAGQIATVVDLRLRWESGRSRHPGWQRWRSGAEAARWRNRLGNERIRRRMDGDRFRDWQRGGFRGPPPAIGVQRPGRPALGVRPPRRDGAGGRPGAGRPGAGRPGAERPEGGRPGAGRPGAGRPEGGRPGPGRPDTGRPDGDRPGTGQPGAGRPGSGRPPVTRPGEGPGAGRPGGARPDAPVGTPPTRPRPPVTTPTPPPVQAQPRPTPRPDRPGVPGGPGQVDPDRRPPGNGLIREREPQRPVVVRPRPPVTRPTPQPPIAQPQPRPPVAQPRPQPRPPVAQPQPPVAQPQPQPQPPVAQPRPQPRPPVMQPRPAPRPPVVQQPRPPIAQPRPQPRPQPQVQPPPRPQPQPQAAPPPRPAPSPSTSTQRPVQRELERPD</sequence>
<feature type="compositionally biased region" description="Pro residues" evidence="1">
    <location>
        <begin position="402"/>
        <end position="427"/>
    </location>
</feature>
<dbReference type="EMBL" id="CP042239">
    <property type="protein sequence ID" value="QDX25705.1"/>
    <property type="molecule type" value="Genomic_DNA"/>
</dbReference>
<evidence type="ECO:0000313" key="4">
    <source>
        <dbReference type="Proteomes" id="UP000318055"/>
    </source>
</evidence>
<feature type="compositionally biased region" description="Gly residues" evidence="1">
    <location>
        <begin position="310"/>
        <end position="322"/>
    </location>
</feature>
<gene>
    <name evidence="3" type="ORF">FPZ54_06500</name>
</gene>
<dbReference type="AlphaFoldDB" id="A0A518RE05"/>
<dbReference type="PRINTS" id="PR01217">
    <property type="entry name" value="PRICHEXTENSN"/>
</dbReference>